<keyword evidence="2" id="KW-1185">Reference proteome</keyword>
<accession>A0ACC0VS70</accession>
<gene>
    <name evidence="1" type="ORF">PsorP6_004529</name>
</gene>
<dbReference type="Proteomes" id="UP001163321">
    <property type="component" value="Chromosome 8"/>
</dbReference>
<evidence type="ECO:0000313" key="1">
    <source>
        <dbReference type="EMBL" id="KAI9908698.1"/>
    </source>
</evidence>
<proteinExistence type="predicted"/>
<dbReference type="EMBL" id="CM047587">
    <property type="protein sequence ID" value="KAI9908698.1"/>
    <property type="molecule type" value="Genomic_DNA"/>
</dbReference>
<protein>
    <submittedName>
        <fullName evidence="1">Uncharacterized protein</fullName>
    </submittedName>
</protein>
<sequence length="68" mass="7673">MAETYNLGQARKQQRDHEKLRGKFQHLINASNARALALYATIEARSSANEFGGPPFVNELTEDEQLLL</sequence>
<comment type="caution">
    <text evidence="1">The sequence shown here is derived from an EMBL/GenBank/DDBJ whole genome shotgun (WGS) entry which is preliminary data.</text>
</comment>
<organism evidence="1 2">
    <name type="scientific">Peronosclerospora sorghi</name>
    <dbReference type="NCBI Taxonomy" id="230839"/>
    <lineage>
        <taxon>Eukaryota</taxon>
        <taxon>Sar</taxon>
        <taxon>Stramenopiles</taxon>
        <taxon>Oomycota</taxon>
        <taxon>Peronosporomycetes</taxon>
        <taxon>Peronosporales</taxon>
        <taxon>Peronosporaceae</taxon>
        <taxon>Peronosclerospora</taxon>
    </lineage>
</organism>
<name>A0ACC0VS70_9STRA</name>
<reference evidence="1 2" key="1">
    <citation type="journal article" date="2022" name="bioRxiv">
        <title>The genome of the oomycete Peronosclerospora sorghi, a cosmopolitan pathogen of maize and sorghum, is inflated with dispersed pseudogenes.</title>
        <authorList>
            <person name="Fletcher K."/>
            <person name="Martin F."/>
            <person name="Isakeit T."/>
            <person name="Cavanaugh K."/>
            <person name="Magill C."/>
            <person name="Michelmore R."/>
        </authorList>
    </citation>
    <scope>NUCLEOTIDE SEQUENCE [LARGE SCALE GENOMIC DNA]</scope>
    <source>
        <strain evidence="1">P6</strain>
    </source>
</reference>
<evidence type="ECO:0000313" key="2">
    <source>
        <dbReference type="Proteomes" id="UP001163321"/>
    </source>
</evidence>